<proteinExistence type="predicted"/>
<organism evidence="1">
    <name type="scientific">marine metagenome</name>
    <dbReference type="NCBI Taxonomy" id="408172"/>
    <lineage>
        <taxon>unclassified sequences</taxon>
        <taxon>metagenomes</taxon>
        <taxon>ecological metagenomes</taxon>
    </lineage>
</organism>
<sequence>CAGKKTYPRCAKFCTHDAVATCERTVFFTTKPTPFQPI</sequence>
<dbReference type="AlphaFoldDB" id="A0A382UUB1"/>
<protein>
    <submittedName>
        <fullName evidence="1">Uncharacterized protein</fullName>
    </submittedName>
</protein>
<name>A0A382UUB1_9ZZZZ</name>
<reference evidence="1" key="1">
    <citation type="submission" date="2018-05" db="EMBL/GenBank/DDBJ databases">
        <authorList>
            <person name="Lanie J.A."/>
            <person name="Ng W.-L."/>
            <person name="Kazmierczak K.M."/>
            <person name="Andrzejewski T.M."/>
            <person name="Davidsen T.M."/>
            <person name="Wayne K.J."/>
            <person name="Tettelin H."/>
            <person name="Glass J.I."/>
            <person name="Rusch D."/>
            <person name="Podicherti R."/>
            <person name="Tsui H.-C.T."/>
            <person name="Winkler M.E."/>
        </authorList>
    </citation>
    <scope>NUCLEOTIDE SEQUENCE</scope>
</reference>
<feature type="non-terminal residue" evidence="1">
    <location>
        <position position="1"/>
    </location>
</feature>
<gene>
    <name evidence="1" type="ORF">METZ01_LOCUS390697</name>
</gene>
<dbReference type="EMBL" id="UINC01146866">
    <property type="protein sequence ID" value="SVD37843.1"/>
    <property type="molecule type" value="Genomic_DNA"/>
</dbReference>
<evidence type="ECO:0000313" key="1">
    <source>
        <dbReference type="EMBL" id="SVD37843.1"/>
    </source>
</evidence>
<accession>A0A382UUB1</accession>